<evidence type="ECO:0000313" key="8">
    <source>
        <dbReference type="Proteomes" id="UP001241472"/>
    </source>
</evidence>
<evidence type="ECO:0000256" key="6">
    <source>
        <dbReference type="SAM" id="Phobius"/>
    </source>
</evidence>
<dbReference type="Pfam" id="PF01943">
    <property type="entry name" value="Polysacc_synt"/>
    <property type="match status" value="1"/>
</dbReference>
<accession>A0ABT9PLR5</accession>
<evidence type="ECO:0000256" key="2">
    <source>
        <dbReference type="ARBA" id="ARBA00022475"/>
    </source>
</evidence>
<proteinExistence type="predicted"/>
<sequence length="483" mass="51000">MLLRSTLIYGPAILLTRLSALLFLIIATRIVDPVEYGLLTLVVTVGEMADTAFANWLRVSLLRLGGKGEVSSGSLLRAGRMVLATTVIGLVVSVGASALIVPERWGEFSAAVCTYLIAGAIARYALTVLQMQQRHSAYSMLEFLRAVLQLALPAATMLVEHNSFLAISIASSLGMLITGLAANIIAWRQVVHGPPRFTQREFLALGLPIIAIALVGFGLTNAERVMLKLYQDAAAVAIFASAYALARQPVDMIANAINMGAFPEAVSRFDDHGQGAAGAFLSQFMALTFALALPVVAILSALGSDLAALVLPAAYVGPYTLLFTTIAIGAFLTNLADFVYGTMVHAHKRPLLFIVSKLFGTATNIGLAILLIPSMAEAGAALCLMGAAVVNLIVTAIISERLTPIALPWRAIITAMFVSACVWGAAYGAKTLLADTFLLLRLAVAGMAGGIVFLLLNAAFNPQAARQVIGKTRGFVLRRSSDN</sequence>
<evidence type="ECO:0000256" key="3">
    <source>
        <dbReference type="ARBA" id="ARBA00022692"/>
    </source>
</evidence>
<feature type="transmembrane region" description="Helical" evidence="6">
    <location>
        <begin position="438"/>
        <end position="460"/>
    </location>
</feature>
<keyword evidence="3 6" id="KW-0812">Transmembrane</keyword>
<keyword evidence="4 6" id="KW-1133">Transmembrane helix</keyword>
<gene>
    <name evidence="7" type="ORF">J2T09_000144</name>
</gene>
<feature type="transmembrane region" description="Helical" evidence="6">
    <location>
        <begin position="351"/>
        <end position="372"/>
    </location>
</feature>
<dbReference type="RefSeq" id="WP_306830006.1">
    <property type="nucleotide sequence ID" value="NZ_JAUSRF010000001.1"/>
</dbReference>
<dbReference type="InterPro" id="IPR002797">
    <property type="entry name" value="Polysacc_synth"/>
</dbReference>
<reference evidence="7 8" key="1">
    <citation type="submission" date="2023-07" db="EMBL/GenBank/DDBJ databases">
        <title>Sorghum-associated microbial communities from plants grown in Nebraska, USA.</title>
        <authorList>
            <person name="Schachtman D."/>
        </authorList>
    </citation>
    <scope>NUCLEOTIDE SEQUENCE [LARGE SCALE GENOMIC DNA]</scope>
    <source>
        <strain evidence="7 8">DS1307</strain>
    </source>
</reference>
<dbReference type="EMBL" id="JAUSRF010000001">
    <property type="protein sequence ID" value="MDP9835403.1"/>
    <property type="molecule type" value="Genomic_DNA"/>
</dbReference>
<dbReference type="Proteomes" id="UP001241472">
    <property type="component" value="Unassembled WGS sequence"/>
</dbReference>
<keyword evidence="5 6" id="KW-0472">Membrane</keyword>
<feature type="transmembrane region" description="Helical" evidence="6">
    <location>
        <begin position="78"/>
        <end position="102"/>
    </location>
</feature>
<keyword evidence="2" id="KW-1003">Cell membrane</keyword>
<feature type="transmembrane region" description="Helical" evidence="6">
    <location>
        <begin position="407"/>
        <end position="426"/>
    </location>
</feature>
<keyword evidence="8" id="KW-1185">Reference proteome</keyword>
<feature type="transmembrane region" description="Helical" evidence="6">
    <location>
        <begin position="378"/>
        <end position="398"/>
    </location>
</feature>
<feature type="transmembrane region" description="Helical" evidence="6">
    <location>
        <begin position="319"/>
        <end position="339"/>
    </location>
</feature>
<feature type="transmembrane region" description="Helical" evidence="6">
    <location>
        <begin position="7"/>
        <end position="30"/>
    </location>
</feature>
<evidence type="ECO:0000256" key="5">
    <source>
        <dbReference type="ARBA" id="ARBA00023136"/>
    </source>
</evidence>
<feature type="transmembrane region" description="Helical" evidence="6">
    <location>
        <begin position="108"/>
        <end position="126"/>
    </location>
</feature>
<feature type="transmembrane region" description="Helical" evidence="6">
    <location>
        <begin position="202"/>
        <end position="219"/>
    </location>
</feature>
<evidence type="ECO:0000256" key="4">
    <source>
        <dbReference type="ARBA" id="ARBA00022989"/>
    </source>
</evidence>
<feature type="transmembrane region" description="Helical" evidence="6">
    <location>
        <begin position="277"/>
        <end position="299"/>
    </location>
</feature>
<protein>
    <submittedName>
        <fullName evidence="7">O-antigen/teichoic acid export membrane protein</fullName>
    </submittedName>
</protein>
<evidence type="ECO:0000256" key="1">
    <source>
        <dbReference type="ARBA" id="ARBA00004651"/>
    </source>
</evidence>
<feature type="transmembrane region" description="Helical" evidence="6">
    <location>
        <begin position="36"/>
        <end position="57"/>
    </location>
</feature>
<name>A0ABT9PLR5_9HYPH</name>
<evidence type="ECO:0000313" key="7">
    <source>
        <dbReference type="EMBL" id="MDP9835403.1"/>
    </source>
</evidence>
<dbReference type="InterPro" id="IPR050833">
    <property type="entry name" value="Poly_Biosynth_Transport"/>
</dbReference>
<dbReference type="PANTHER" id="PTHR30250">
    <property type="entry name" value="PST FAMILY PREDICTED COLANIC ACID TRANSPORTER"/>
    <property type="match status" value="1"/>
</dbReference>
<comment type="subcellular location">
    <subcellularLocation>
        <location evidence="1">Cell membrane</location>
        <topology evidence="1">Multi-pass membrane protein</topology>
    </subcellularLocation>
</comment>
<dbReference type="PANTHER" id="PTHR30250:SF11">
    <property type="entry name" value="O-ANTIGEN TRANSPORTER-RELATED"/>
    <property type="match status" value="1"/>
</dbReference>
<feature type="transmembrane region" description="Helical" evidence="6">
    <location>
        <begin position="165"/>
        <end position="190"/>
    </location>
</feature>
<organism evidence="7 8">
    <name type="scientific">Neorhizobium huautlense</name>
    <dbReference type="NCBI Taxonomy" id="67774"/>
    <lineage>
        <taxon>Bacteria</taxon>
        <taxon>Pseudomonadati</taxon>
        <taxon>Pseudomonadota</taxon>
        <taxon>Alphaproteobacteria</taxon>
        <taxon>Hyphomicrobiales</taxon>
        <taxon>Rhizobiaceae</taxon>
        <taxon>Rhizobium/Agrobacterium group</taxon>
        <taxon>Neorhizobium</taxon>
    </lineage>
</organism>
<comment type="caution">
    <text evidence="7">The sequence shown here is derived from an EMBL/GenBank/DDBJ whole genome shotgun (WGS) entry which is preliminary data.</text>
</comment>